<sequence length="184" mass="21075">MYTKCERAGAHETQNQGDDVFKSVRKGCDGMDAFHQEMTRIRERGDELNVNAHVVMSDTECKEEAVRLFNEIAKSIHEGDSALEAKVVTTESVELVVAFLNSHFYSPRFKVMAKYKNGVFDIRAKDDFWTQAPGENGLWADWRDEERLYHGEFSEPKMRSAIENAFLGWYQRMKENGNAGLAPL</sequence>
<accession>F8IEK8</accession>
<proteinExistence type="predicted"/>
<dbReference type="HOGENOM" id="CLU_1607396_0_0_9"/>
<protein>
    <submittedName>
        <fullName evidence="1">Uncharacterized protein</fullName>
    </submittedName>
</protein>
<dbReference type="KEGG" id="aad:TC41_0764"/>
<dbReference type="EMBL" id="CP002902">
    <property type="protein sequence ID" value="AEJ42722.1"/>
    <property type="molecule type" value="Genomic_DNA"/>
</dbReference>
<dbReference type="AlphaFoldDB" id="F8IEK8"/>
<dbReference type="STRING" id="1048834.TC41_0764"/>
<evidence type="ECO:0000313" key="2">
    <source>
        <dbReference type="Proteomes" id="UP000000292"/>
    </source>
</evidence>
<dbReference type="PATRIC" id="fig|1048834.4.peg.721"/>
<gene>
    <name evidence="1" type="ordered locus">TC41_0764</name>
</gene>
<name>F8IEK8_ALIAT</name>
<organism evidence="1 2">
    <name type="scientific">Alicyclobacillus acidocaldarius (strain Tc-4-1)</name>
    <name type="common">Bacillus acidocaldarius</name>
    <dbReference type="NCBI Taxonomy" id="1048834"/>
    <lineage>
        <taxon>Bacteria</taxon>
        <taxon>Bacillati</taxon>
        <taxon>Bacillota</taxon>
        <taxon>Bacilli</taxon>
        <taxon>Bacillales</taxon>
        <taxon>Alicyclobacillaceae</taxon>
        <taxon>Alicyclobacillus</taxon>
    </lineage>
</organism>
<dbReference type="Proteomes" id="UP000000292">
    <property type="component" value="Chromosome"/>
</dbReference>
<evidence type="ECO:0000313" key="1">
    <source>
        <dbReference type="EMBL" id="AEJ42722.1"/>
    </source>
</evidence>
<reference evidence="1 2" key="1">
    <citation type="journal article" date="2011" name="J. Bacteriol.">
        <title>Complete Genome Sequence of Alicyclobacillus acidocaldarius Strain Tc-4-1.</title>
        <authorList>
            <person name="Chen Y."/>
            <person name="He Y."/>
            <person name="Zhang B."/>
            <person name="Yang J."/>
            <person name="Li W."/>
            <person name="Dong Z."/>
            <person name="Hu S."/>
        </authorList>
    </citation>
    <scope>NUCLEOTIDE SEQUENCE [LARGE SCALE GENOMIC DNA]</scope>
    <source>
        <strain evidence="1 2">Tc-4-1</strain>
    </source>
</reference>
<reference evidence="2" key="2">
    <citation type="submission" date="2011-06" db="EMBL/GenBank/DDBJ databases">
        <title>The complete genome sequence of Alicyclobacillus acidocaldarius sp. Tc-4-1.</title>
        <authorList>
            <person name="Chen Y."/>
            <person name="He Y."/>
            <person name="Dong Z."/>
            <person name="Hu S."/>
        </authorList>
    </citation>
    <scope>NUCLEOTIDE SEQUENCE [LARGE SCALE GENOMIC DNA]</scope>
    <source>
        <strain evidence="2">Tc-4-1</strain>
    </source>
</reference>